<dbReference type="InterPro" id="IPR019060">
    <property type="entry name" value="DUF2382"/>
</dbReference>
<dbReference type="EMBL" id="QLMC01000002">
    <property type="protein sequence ID" value="RAK00574.1"/>
    <property type="molecule type" value="Genomic_DNA"/>
</dbReference>
<dbReference type="PANTHER" id="PTHR38463:SF1">
    <property type="entry name" value="STRESS RESPONSE PROTEIN YSNF"/>
    <property type="match status" value="1"/>
</dbReference>
<evidence type="ECO:0000313" key="3">
    <source>
        <dbReference type="Proteomes" id="UP000248790"/>
    </source>
</evidence>
<dbReference type="PANTHER" id="PTHR38463">
    <property type="entry name" value="STRESS RESPONSE PROTEIN YSNF"/>
    <property type="match status" value="1"/>
</dbReference>
<protein>
    <submittedName>
        <fullName evidence="2">Uncharacterized protein (TIGR02271 family)</fullName>
    </submittedName>
</protein>
<proteinExistence type="predicted"/>
<dbReference type="InterPro" id="IPR052967">
    <property type="entry name" value="Stress_Response_Assoc"/>
</dbReference>
<feature type="domain" description="DUF2382" evidence="1">
    <location>
        <begin position="20"/>
        <end position="130"/>
    </location>
</feature>
<organism evidence="2 3">
    <name type="scientific">Larkinella arboricola</name>
    <dbReference type="NCBI Taxonomy" id="643671"/>
    <lineage>
        <taxon>Bacteria</taxon>
        <taxon>Pseudomonadati</taxon>
        <taxon>Bacteroidota</taxon>
        <taxon>Cytophagia</taxon>
        <taxon>Cytophagales</taxon>
        <taxon>Spirosomataceae</taxon>
        <taxon>Larkinella</taxon>
    </lineage>
</organism>
<reference evidence="2 3" key="1">
    <citation type="submission" date="2018-06" db="EMBL/GenBank/DDBJ databases">
        <title>Genomic Encyclopedia of Archaeal and Bacterial Type Strains, Phase II (KMG-II): from individual species to whole genera.</title>
        <authorList>
            <person name="Goeker M."/>
        </authorList>
    </citation>
    <scope>NUCLEOTIDE SEQUENCE [LARGE SCALE GENOMIC DNA]</scope>
    <source>
        <strain evidence="2 3">DSM 21851</strain>
    </source>
</reference>
<name>A0A327X5E5_LARAB</name>
<comment type="caution">
    <text evidence="2">The sequence shown here is derived from an EMBL/GenBank/DDBJ whole genome shotgun (WGS) entry which is preliminary data.</text>
</comment>
<dbReference type="RefSeq" id="WP_229310628.1">
    <property type="nucleotide sequence ID" value="NZ_QLMC01000002.1"/>
</dbReference>
<gene>
    <name evidence="2" type="ORF">LX87_02282</name>
</gene>
<evidence type="ECO:0000313" key="2">
    <source>
        <dbReference type="EMBL" id="RAK00574.1"/>
    </source>
</evidence>
<dbReference type="AlphaFoldDB" id="A0A327X5E5"/>
<dbReference type="Pfam" id="PF09557">
    <property type="entry name" value="DUF2382"/>
    <property type="match status" value="1"/>
</dbReference>
<accession>A0A327X5E5</accession>
<evidence type="ECO:0000259" key="1">
    <source>
        <dbReference type="Pfam" id="PF09557"/>
    </source>
</evidence>
<keyword evidence="3" id="KW-1185">Reference proteome</keyword>
<sequence>MMPQQQPSENQPVVQKQTIPVIEEQPVFGKQVVETGRVRVTKRVYEEEKNFELPMLTEEFEVERVPINQYIESPPPAVRYEGDTMIVPVLQEVIVVEKRLMLVEEVRINKRQRMSKVSKSITLRREEVTVERTAIPPENEQQVSS</sequence>
<dbReference type="Proteomes" id="UP000248790">
    <property type="component" value="Unassembled WGS sequence"/>
</dbReference>